<protein>
    <submittedName>
        <fullName evidence="1">Uncharacterized protein</fullName>
    </submittedName>
</protein>
<comment type="caution">
    <text evidence="1">The sequence shown here is derived from an EMBL/GenBank/DDBJ whole genome shotgun (WGS) entry which is preliminary data.</text>
</comment>
<dbReference type="Proteomes" id="UP001239111">
    <property type="component" value="Chromosome 1"/>
</dbReference>
<evidence type="ECO:0000313" key="2">
    <source>
        <dbReference type="Proteomes" id="UP001239111"/>
    </source>
</evidence>
<name>A0ACC2PY45_9HYME</name>
<reference evidence="1" key="1">
    <citation type="submission" date="2023-04" db="EMBL/GenBank/DDBJ databases">
        <title>A chromosome-level genome assembly of the parasitoid wasp Eretmocerus hayati.</title>
        <authorList>
            <person name="Zhong Y."/>
            <person name="Liu S."/>
            <person name="Liu Y."/>
        </authorList>
    </citation>
    <scope>NUCLEOTIDE SEQUENCE</scope>
    <source>
        <strain evidence="1">ZJU_SS_LIU_2023</strain>
    </source>
</reference>
<dbReference type="EMBL" id="CM056741">
    <property type="protein sequence ID" value="KAJ8688325.1"/>
    <property type="molecule type" value="Genomic_DNA"/>
</dbReference>
<sequence length="599" mass="66267">MKLELSGFQLTDEQRKLIMDTHSESKIADDHQDDRKTVQQAPPPIIRVPVKHVNLGIRSHAMDMSTMVELTTFSSLGKIQPFLVTISATAALLVDIHCHLTDKEVCGYLGGHWDVNAHNLSILGAYPCRYAGKDNSAAAAVESEISKAMEWKRMTLVGWYHSHPRTHASPSLRDVDAQLDYQIKMKGPSDNGYIPCVGLICSPYHVDSNSYESNFNVFWSMPPPENRPHEYPRPMLLSYTLTHEQYVSQDALEEIKKSIEYYKFEGGIDFTSKFNANITYLERMKNSIMSKLPNRDKRTNASYWDLIKEMVAPGFDDGSESPFANIKFPFVNDPVMQATGVAPATNVFITPVNFKAENSNSAPKSEPINQQSEMTSEGTNNKDSSSSSKSESAPVFRAGEVTVSLKNAKNEYGSNLTDFSKIESLKNQSEYPISDLSQAMKFPDLAKLANLSPAELAKLTGLSLGDFTKAASSSNYARNIANLFNPLAKDVSDPSEVNERKTGDLPDITIPFKPPKSSSPAPKDLSHSLNSAPEDYSSSEKKRSVELMDTSSSFSGIDDLSLPSSKVDYNSTIDMTTKKHHSMDCSDTLDLSSDKQKAS</sequence>
<proteinExistence type="predicted"/>
<accession>A0ACC2PY45</accession>
<organism evidence="1 2">
    <name type="scientific">Eretmocerus hayati</name>
    <dbReference type="NCBI Taxonomy" id="131215"/>
    <lineage>
        <taxon>Eukaryota</taxon>
        <taxon>Metazoa</taxon>
        <taxon>Ecdysozoa</taxon>
        <taxon>Arthropoda</taxon>
        <taxon>Hexapoda</taxon>
        <taxon>Insecta</taxon>
        <taxon>Pterygota</taxon>
        <taxon>Neoptera</taxon>
        <taxon>Endopterygota</taxon>
        <taxon>Hymenoptera</taxon>
        <taxon>Apocrita</taxon>
        <taxon>Proctotrupomorpha</taxon>
        <taxon>Chalcidoidea</taxon>
        <taxon>Aphelinidae</taxon>
        <taxon>Aphelininae</taxon>
        <taxon>Eretmocerus</taxon>
    </lineage>
</organism>
<evidence type="ECO:0000313" key="1">
    <source>
        <dbReference type="EMBL" id="KAJ8688325.1"/>
    </source>
</evidence>
<gene>
    <name evidence="1" type="ORF">QAD02_024120</name>
</gene>
<keyword evidence="2" id="KW-1185">Reference proteome</keyword>